<dbReference type="AlphaFoldDB" id="A0A9D2B2W3"/>
<evidence type="ECO:0000313" key="2">
    <source>
        <dbReference type="Proteomes" id="UP000886817"/>
    </source>
</evidence>
<reference evidence="1" key="2">
    <citation type="submission" date="2021-04" db="EMBL/GenBank/DDBJ databases">
        <authorList>
            <person name="Gilroy R."/>
        </authorList>
    </citation>
    <scope>NUCLEOTIDE SEQUENCE</scope>
    <source>
        <strain evidence="1">ChiSjej1B19-8411</strain>
    </source>
</reference>
<accession>A0A9D2B2W3</accession>
<evidence type="ECO:0008006" key="3">
    <source>
        <dbReference type="Google" id="ProtNLM"/>
    </source>
</evidence>
<protein>
    <recommendedName>
        <fullName evidence="3">Ethanolamine utilization protein</fullName>
    </recommendedName>
</protein>
<dbReference type="Proteomes" id="UP000886817">
    <property type="component" value="Unassembled WGS sequence"/>
</dbReference>
<name>A0A9D2B2W3_9FIRM</name>
<gene>
    <name evidence="1" type="ORF">IAA45_05585</name>
</gene>
<evidence type="ECO:0000313" key="1">
    <source>
        <dbReference type="EMBL" id="HIX59170.1"/>
    </source>
</evidence>
<sequence>MDIDALVAEICRRVQEKLDDCGEVSASVEGTPLPKLLVLTDAHGEECHKTLECRKLAEYYQTECALLKEYDCRIEEYEAVVAYTLTNEALGKIAWGIMDTGYTRLFGQALLAGKKIFIPKEEVELYRYRETAPAAYYQRMEQNLRLLLESGVVIAPREELAEMLLTGETAAAEETVSSCAEEPEVEEKEYTLYKKVITEKDVTAAHGEKATIVVVPQKAILTDLAKEYARKRNIQILRREISVAKRG</sequence>
<dbReference type="EMBL" id="DXEX01000128">
    <property type="protein sequence ID" value="HIX59170.1"/>
    <property type="molecule type" value="Genomic_DNA"/>
</dbReference>
<comment type="caution">
    <text evidence="1">The sequence shown here is derived from an EMBL/GenBank/DDBJ whole genome shotgun (WGS) entry which is preliminary data.</text>
</comment>
<organism evidence="1 2">
    <name type="scientific">Candidatus Blautia gallistercoris</name>
    <dbReference type="NCBI Taxonomy" id="2838490"/>
    <lineage>
        <taxon>Bacteria</taxon>
        <taxon>Bacillati</taxon>
        <taxon>Bacillota</taxon>
        <taxon>Clostridia</taxon>
        <taxon>Lachnospirales</taxon>
        <taxon>Lachnospiraceae</taxon>
        <taxon>Blautia</taxon>
    </lineage>
</organism>
<reference evidence="1" key="1">
    <citation type="journal article" date="2021" name="PeerJ">
        <title>Extensive microbial diversity within the chicken gut microbiome revealed by metagenomics and culture.</title>
        <authorList>
            <person name="Gilroy R."/>
            <person name="Ravi A."/>
            <person name="Getino M."/>
            <person name="Pursley I."/>
            <person name="Horton D.L."/>
            <person name="Alikhan N.F."/>
            <person name="Baker D."/>
            <person name="Gharbi K."/>
            <person name="Hall N."/>
            <person name="Watson M."/>
            <person name="Adriaenssens E.M."/>
            <person name="Foster-Nyarko E."/>
            <person name="Jarju S."/>
            <person name="Secka A."/>
            <person name="Antonio M."/>
            <person name="Oren A."/>
            <person name="Chaudhuri R.R."/>
            <person name="La Ragione R."/>
            <person name="Hildebrand F."/>
            <person name="Pallen M.J."/>
        </authorList>
    </citation>
    <scope>NUCLEOTIDE SEQUENCE</scope>
    <source>
        <strain evidence="1">ChiSjej1B19-8411</strain>
    </source>
</reference>
<proteinExistence type="predicted"/>